<proteinExistence type="predicted"/>
<dbReference type="Proteomes" id="UP001153269">
    <property type="component" value="Unassembled WGS sequence"/>
</dbReference>
<organism evidence="1 2">
    <name type="scientific">Pleuronectes platessa</name>
    <name type="common">European plaice</name>
    <dbReference type="NCBI Taxonomy" id="8262"/>
    <lineage>
        <taxon>Eukaryota</taxon>
        <taxon>Metazoa</taxon>
        <taxon>Chordata</taxon>
        <taxon>Craniata</taxon>
        <taxon>Vertebrata</taxon>
        <taxon>Euteleostomi</taxon>
        <taxon>Actinopterygii</taxon>
        <taxon>Neopterygii</taxon>
        <taxon>Teleostei</taxon>
        <taxon>Neoteleostei</taxon>
        <taxon>Acanthomorphata</taxon>
        <taxon>Carangaria</taxon>
        <taxon>Pleuronectiformes</taxon>
        <taxon>Pleuronectoidei</taxon>
        <taxon>Pleuronectidae</taxon>
        <taxon>Pleuronectes</taxon>
    </lineage>
</organism>
<sequence>MKEKKFDLAVRSSGAWTCSVIAHQLFDRGRAPGRRRASHALAVTPAQRLEARGSDTKGAVLQRGVPPPRLRFSECLCNPSRRAPGRQHTHTQAVVDELPGQHHALGRVLLCRRDLDLSVQHTSGSEDVHVPGAKRSVGLTEPWFPAGGVVTFCERNVHVSDPPVAEQPFEEGSWPRVTFTSGPLSVNTAG</sequence>
<gene>
    <name evidence="1" type="ORF">PLEPLA_LOCUS47689</name>
</gene>
<reference evidence="1" key="1">
    <citation type="submission" date="2020-03" db="EMBL/GenBank/DDBJ databases">
        <authorList>
            <person name="Weist P."/>
        </authorList>
    </citation>
    <scope>NUCLEOTIDE SEQUENCE</scope>
</reference>
<dbReference type="EMBL" id="CADEAL010004449">
    <property type="protein sequence ID" value="CAB1459852.1"/>
    <property type="molecule type" value="Genomic_DNA"/>
</dbReference>
<evidence type="ECO:0000313" key="2">
    <source>
        <dbReference type="Proteomes" id="UP001153269"/>
    </source>
</evidence>
<accession>A0A9N7W2S1</accession>
<keyword evidence="2" id="KW-1185">Reference proteome</keyword>
<name>A0A9N7W2S1_PLEPL</name>
<evidence type="ECO:0000313" key="1">
    <source>
        <dbReference type="EMBL" id="CAB1459852.1"/>
    </source>
</evidence>
<protein>
    <submittedName>
        <fullName evidence="1">Uncharacterized protein</fullName>
    </submittedName>
</protein>
<comment type="caution">
    <text evidence="1">The sequence shown here is derived from an EMBL/GenBank/DDBJ whole genome shotgun (WGS) entry which is preliminary data.</text>
</comment>
<dbReference type="AlphaFoldDB" id="A0A9N7W2S1"/>